<sequence length="179" mass="21610">MFMKINDINNRNIKTQYFFYKHKGLSNIEEFSGPRLPITNTMDLIKLERYFGYYEYYYTELSESIVNIIEDDRYLAKYGPTLLKNLIKSSNPRLTCYIEDIYNKCTKLVKENPKRNLKFLKIITLSINELYKKYSNYITRFNSKMFIILDSFNDKIDDDKYNSHFFTFSQEIEISEITK</sequence>
<dbReference type="AlphaFoldDB" id="A0A8H3LFH7"/>
<evidence type="ECO:0000313" key="2">
    <source>
        <dbReference type="Proteomes" id="UP000615446"/>
    </source>
</evidence>
<accession>A0A8H3LFH7</accession>
<dbReference type="OrthoDB" id="2443438at2759"/>
<gene>
    <name evidence="1" type="ORF">RCL2_001196400</name>
</gene>
<proteinExistence type="predicted"/>
<name>A0A8H3LFH7_9GLOM</name>
<organism evidence="1 2">
    <name type="scientific">Rhizophagus clarus</name>
    <dbReference type="NCBI Taxonomy" id="94130"/>
    <lineage>
        <taxon>Eukaryota</taxon>
        <taxon>Fungi</taxon>
        <taxon>Fungi incertae sedis</taxon>
        <taxon>Mucoromycota</taxon>
        <taxon>Glomeromycotina</taxon>
        <taxon>Glomeromycetes</taxon>
        <taxon>Glomerales</taxon>
        <taxon>Glomeraceae</taxon>
        <taxon>Rhizophagus</taxon>
    </lineage>
</organism>
<evidence type="ECO:0000313" key="1">
    <source>
        <dbReference type="EMBL" id="GES84871.1"/>
    </source>
</evidence>
<reference evidence="1" key="1">
    <citation type="submission" date="2019-10" db="EMBL/GenBank/DDBJ databases">
        <title>Conservation and host-specific expression of non-tandemly repeated heterogenous ribosome RNA gene in arbuscular mycorrhizal fungi.</title>
        <authorList>
            <person name="Maeda T."/>
            <person name="Kobayashi Y."/>
            <person name="Nakagawa T."/>
            <person name="Ezawa T."/>
            <person name="Yamaguchi K."/>
            <person name="Bino T."/>
            <person name="Nishimoto Y."/>
            <person name="Shigenobu S."/>
            <person name="Kawaguchi M."/>
        </authorList>
    </citation>
    <scope>NUCLEOTIDE SEQUENCE</scope>
    <source>
        <strain evidence="1">HR1</strain>
    </source>
</reference>
<comment type="caution">
    <text evidence="1">The sequence shown here is derived from an EMBL/GenBank/DDBJ whole genome shotgun (WGS) entry which is preliminary data.</text>
</comment>
<dbReference type="EMBL" id="BLAL01000086">
    <property type="protein sequence ID" value="GES84871.1"/>
    <property type="molecule type" value="Genomic_DNA"/>
</dbReference>
<dbReference type="Proteomes" id="UP000615446">
    <property type="component" value="Unassembled WGS sequence"/>
</dbReference>
<protein>
    <submittedName>
        <fullName evidence="1">Uncharacterized protein</fullName>
    </submittedName>
</protein>